<keyword evidence="3" id="KW-1185">Reference proteome</keyword>
<organism evidence="2 3">
    <name type="scientific">Flavobacterium zhoui</name>
    <dbReference type="NCBI Taxonomy" id="3230414"/>
    <lineage>
        <taxon>Bacteria</taxon>
        <taxon>Pseudomonadati</taxon>
        <taxon>Bacteroidota</taxon>
        <taxon>Flavobacteriia</taxon>
        <taxon>Flavobacteriales</taxon>
        <taxon>Flavobacteriaceae</taxon>
        <taxon>Flavobacterium</taxon>
    </lineage>
</organism>
<dbReference type="RefSeq" id="WP_379851201.1">
    <property type="nucleotide sequence ID" value="NZ_JBHZPY010000004.1"/>
</dbReference>
<evidence type="ECO:0008006" key="4">
    <source>
        <dbReference type="Google" id="ProtNLM"/>
    </source>
</evidence>
<evidence type="ECO:0000313" key="3">
    <source>
        <dbReference type="Proteomes" id="UP001600107"/>
    </source>
</evidence>
<name>A0ABW6I3V3_9FLAO</name>
<dbReference type="PROSITE" id="PS51257">
    <property type="entry name" value="PROKAR_LIPOPROTEIN"/>
    <property type="match status" value="1"/>
</dbReference>
<dbReference type="Proteomes" id="UP001600107">
    <property type="component" value="Unassembled WGS sequence"/>
</dbReference>
<feature type="signal peptide" evidence="1">
    <location>
        <begin position="1"/>
        <end position="18"/>
    </location>
</feature>
<protein>
    <recommendedName>
        <fullName evidence="4">DUF4382 domain-containing protein</fullName>
    </recommendedName>
</protein>
<gene>
    <name evidence="2" type="ORF">ACFX5F_06920</name>
</gene>
<reference evidence="2 3" key="1">
    <citation type="submission" date="2024-06" db="EMBL/GenBank/DDBJ databases">
        <title>Flavobacterium spp. isolated from glacier.</title>
        <authorList>
            <person name="Han D."/>
        </authorList>
    </citation>
    <scope>NUCLEOTIDE SEQUENCE [LARGE SCALE GENOMIC DNA]</scope>
    <source>
        <strain evidence="2 3">ZS1P70</strain>
    </source>
</reference>
<evidence type="ECO:0000256" key="1">
    <source>
        <dbReference type="SAM" id="SignalP"/>
    </source>
</evidence>
<sequence>MKKISTLALLVIMASACTNDSATTSGTVALKASAVSTTGKTSLTARSTATSTVVITDFKINIGNIKFEVDDQDEMHNTDPSHEDVKLNGPFLLDLLNPNTTLSQAIASVNIPNAKYEEIKFNFVPSILPGEMSGKSYMIVGTINGIPFKVWSTKNVELKMDFSDPTKDFTVNSNDLSLNIKFQLDAFMAKLTYLANQGLLIDTDQDGVIEISTESDDNHQDIGELIKKLLENETHLDDKD</sequence>
<dbReference type="EMBL" id="JBHZPY010000004">
    <property type="protein sequence ID" value="MFE3870952.1"/>
    <property type="molecule type" value="Genomic_DNA"/>
</dbReference>
<keyword evidence="1" id="KW-0732">Signal</keyword>
<accession>A0ABW6I3V3</accession>
<feature type="chain" id="PRO_5045616269" description="DUF4382 domain-containing protein" evidence="1">
    <location>
        <begin position="19"/>
        <end position="240"/>
    </location>
</feature>
<comment type="caution">
    <text evidence="2">The sequence shown here is derived from an EMBL/GenBank/DDBJ whole genome shotgun (WGS) entry which is preliminary data.</text>
</comment>
<evidence type="ECO:0000313" key="2">
    <source>
        <dbReference type="EMBL" id="MFE3870952.1"/>
    </source>
</evidence>
<proteinExistence type="predicted"/>